<dbReference type="AlphaFoldDB" id="A0A815X808"/>
<evidence type="ECO:0008006" key="5">
    <source>
        <dbReference type="Google" id="ProtNLM"/>
    </source>
</evidence>
<dbReference type="EMBL" id="CAJNOJ010000007">
    <property type="protein sequence ID" value="CAF0761585.1"/>
    <property type="molecule type" value="Genomic_DNA"/>
</dbReference>
<comment type="caution">
    <text evidence="3">The sequence shown here is derived from an EMBL/GenBank/DDBJ whole genome shotgun (WGS) entry which is preliminary data.</text>
</comment>
<dbReference type="EMBL" id="CAJNOR010005261">
    <property type="protein sequence ID" value="CAF1554142.1"/>
    <property type="molecule type" value="Genomic_DNA"/>
</dbReference>
<organism evidence="3 4">
    <name type="scientific">Adineta ricciae</name>
    <name type="common">Rotifer</name>
    <dbReference type="NCBI Taxonomy" id="249248"/>
    <lineage>
        <taxon>Eukaryota</taxon>
        <taxon>Metazoa</taxon>
        <taxon>Spiralia</taxon>
        <taxon>Gnathifera</taxon>
        <taxon>Rotifera</taxon>
        <taxon>Eurotatoria</taxon>
        <taxon>Bdelloidea</taxon>
        <taxon>Adinetida</taxon>
        <taxon>Adinetidae</taxon>
        <taxon>Adineta</taxon>
    </lineage>
</organism>
<proteinExistence type="predicted"/>
<evidence type="ECO:0000256" key="1">
    <source>
        <dbReference type="SAM" id="SignalP"/>
    </source>
</evidence>
<dbReference type="Proteomes" id="UP000663828">
    <property type="component" value="Unassembled WGS sequence"/>
</dbReference>
<evidence type="ECO:0000313" key="2">
    <source>
        <dbReference type="EMBL" id="CAF0761585.1"/>
    </source>
</evidence>
<name>A0A815X808_ADIRI</name>
<feature type="chain" id="PRO_5036412467" description="Protein quiver" evidence="1">
    <location>
        <begin position="24"/>
        <end position="109"/>
    </location>
</feature>
<dbReference type="Proteomes" id="UP000663852">
    <property type="component" value="Unassembled WGS sequence"/>
</dbReference>
<sequence length="109" mass="12604">MIASYFLTFAITWICLIEAVSSAAGWCYQCDYREPKCLLNLDPTAMAHMRVPCNGQCYIRIKENQMFRGCSWEYGFMQRKLPYTLIYEQEAVWIFCDTALCNISPNASA</sequence>
<dbReference type="OrthoDB" id="10027899at2759"/>
<protein>
    <recommendedName>
        <fullName evidence="5">Protein quiver</fullName>
    </recommendedName>
</protein>
<keyword evidence="1" id="KW-0732">Signal</keyword>
<gene>
    <name evidence="2" type="ORF">EDS130_LOCUS2834</name>
    <name evidence="3" type="ORF">XAT740_LOCUS43125</name>
</gene>
<keyword evidence="4" id="KW-1185">Reference proteome</keyword>
<evidence type="ECO:0000313" key="4">
    <source>
        <dbReference type="Proteomes" id="UP000663828"/>
    </source>
</evidence>
<reference evidence="3" key="1">
    <citation type="submission" date="2021-02" db="EMBL/GenBank/DDBJ databases">
        <authorList>
            <person name="Nowell W R."/>
        </authorList>
    </citation>
    <scope>NUCLEOTIDE SEQUENCE</scope>
</reference>
<evidence type="ECO:0000313" key="3">
    <source>
        <dbReference type="EMBL" id="CAF1554142.1"/>
    </source>
</evidence>
<accession>A0A815X808</accession>
<feature type="signal peptide" evidence="1">
    <location>
        <begin position="1"/>
        <end position="23"/>
    </location>
</feature>